<keyword evidence="7" id="KW-0732">Signal</keyword>
<dbReference type="Gene3D" id="1.10.630.10">
    <property type="entry name" value="Cytochrome P450"/>
    <property type="match status" value="1"/>
</dbReference>
<comment type="caution">
    <text evidence="8">The sequence shown here is derived from an EMBL/GenBank/DDBJ whole genome shotgun (WGS) entry which is preliminary data.</text>
</comment>
<sequence length="514" mass="58799">MAALLFLPLLCPLLIVCRVLSSIYHGLFSPLRHIPGPFLARFTDLWCLDGIRRGHFERDNVAFHRKYGPIVRYGPNRFSFDHPQAAPIIYGVGQADKFAKSSFYQAFTTPNPDQPSLFAHSNIKEHAQMRRLYQSTHAMSALVSYEDFVNECADLFDQRLREMAERPGSTKAKSLVDIGHWFQCYAFDVISMITYSERLGFLDHGTDIAGIMSSLEGFLNYASSIGIYSWMHPSLFAARNWFAGKSGSGIRYVIQFTERLMREHQSKPKHLDIENENTQRMDFLSKYEARHRKYPVTYNSWYVLSGCASNMTAGSDTTGISLSAVLFFLMNHPEVTQKLRQEVDEHQNRARDSNNFSFKETQEMPYLQAVIKEVLRLHPAVGLPLERVVPEGGAKIAGQFFPSGTIVGVNSWVEHANLTIFGPDPEVFRPERWFESDKQKLDAMNRQWIPFGMGARTCIGRHISTLEISKLIPRIVRDFNFVFPGGAPNKGEWKTTTYWFVKPKGFKVCIHIRQ</sequence>
<dbReference type="FunFam" id="1.10.630.10:FF:000050">
    <property type="entry name" value="Cytochrome P450 monooxygenase"/>
    <property type="match status" value="1"/>
</dbReference>
<evidence type="ECO:0000256" key="4">
    <source>
        <dbReference type="ARBA" id="ARBA00023004"/>
    </source>
</evidence>
<evidence type="ECO:0000256" key="2">
    <source>
        <dbReference type="ARBA" id="ARBA00022617"/>
    </source>
</evidence>
<dbReference type="PRINTS" id="PR00385">
    <property type="entry name" value="P450"/>
</dbReference>
<keyword evidence="9" id="KW-1185">Reference proteome</keyword>
<dbReference type="PROSITE" id="PS00086">
    <property type="entry name" value="CYTOCHROME_P450"/>
    <property type="match status" value="1"/>
</dbReference>
<evidence type="ECO:0000256" key="7">
    <source>
        <dbReference type="SAM" id="SignalP"/>
    </source>
</evidence>
<dbReference type="GO" id="GO:0004497">
    <property type="term" value="F:monooxygenase activity"/>
    <property type="evidence" value="ECO:0007669"/>
    <property type="project" value="UniProtKB-KW"/>
</dbReference>
<dbReference type="GO" id="GO:0005506">
    <property type="term" value="F:iron ion binding"/>
    <property type="evidence" value="ECO:0007669"/>
    <property type="project" value="InterPro"/>
</dbReference>
<evidence type="ECO:0000256" key="6">
    <source>
        <dbReference type="RuleBase" id="RU000461"/>
    </source>
</evidence>
<dbReference type="PANTHER" id="PTHR24305:SF190">
    <property type="entry name" value="P450, PUTATIVE (EUROFUNG)-RELATED"/>
    <property type="match status" value="1"/>
</dbReference>
<evidence type="ECO:0000313" key="9">
    <source>
        <dbReference type="Proteomes" id="UP000717696"/>
    </source>
</evidence>
<dbReference type="InterPro" id="IPR017972">
    <property type="entry name" value="Cyt_P450_CS"/>
</dbReference>
<dbReference type="Proteomes" id="UP000717696">
    <property type="component" value="Unassembled WGS sequence"/>
</dbReference>
<evidence type="ECO:0000256" key="1">
    <source>
        <dbReference type="ARBA" id="ARBA00001971"/>
    </source>
</evidence>
<evidence type="ECO:0000256" key="5">
    <source>
        <dbReference type="PIRSR" id="PIRSR602401-1"/>
    </source>
</evidence>
<keyword evidence="6" id="KW-0503">Monooxygenase</keyword>
<dbReference type="PANTHER" id="PTHR24305">
    <property type="entry name" value="CYTOCHROME P450"/>
    <property type="match status" value="1"/>
</dbReference>
<dbReference type="InterPro" id="IPR001128">
    <property type="entry name" value="Cyt_P450"/>
</dbReference>
<feature type="signal peptide" evidence="7">
    <location>
        <begin position="1"/>
        <end position="21"/>
    </location>
</feature>
<dbReference type="InterPro" id="IPR036396">
    <property type="entry name" value="Cyt_P450_sf"/>
</dbReference>
<dbReference type="PRINTS" id="PR00463">
    <property type="entry name" value="EP450I"/>
</dbReference>
<keyword evidence="2 5" id="KW-0349">Heme</keyword>
<keyword evidence="4 5" id="KW-0408">Iron</keyword>
<feature type="binding site" description="axial binding residue" evidence="5">
    <location>
        <position position="458"/>
    </location>
    <ligand>
        <name>heme</name>
        <dbReference type="ChEBI" id="CHEBI:30413"/>
    </ligand>
    <ligandPart>
        <name>Fe</name>
        <dbReference type="ChEBI" id="CHEBI:18248"/>
    </ligandPart>
</feature>
<dbReference type="AlphaFoldDB" id="A0A9P9I9C3"/>
<dbReference type="EMBL" id="JAGMUU010000054">
    <property type="protein sequence ID" value="KAH7111722.1"/>
    <property type="molecule type" value="Genomic_DNA"/>
</dbReference>
<protein>
    <submittedName>
        <fullName evidence="8">Cytochrome P450</fullName>
    </submittedName>
</protein>
<dbReference type="InterPro" id="IPR050121">
    <property type="entry name" value="Cytochrome_P450_monoxygenase"/>
</dbReference>
<reference evidence="8" key="1">
    <citation type="journal article" date="2021" name="Nat. Commun.">
        <title>Genetic determinants of endophytism in the Arabidopsis root mycobiome.</title>
        <authorList>
            <person name="Mesny F."/>
            <person name="Miyauchi S."/>
            <person name="Thiergart T."/>
            <person name="Pickel B."/>
            <person name="Atanasova L."/>
            <person name="Karlsson M."/>
            <person name="Huettel B."/>
            <person name="Barry K.W."/>
            <person name="Haridas S."/>
            <person name="Chen C."/>
            <person name="Bauer D."/>
            <person name="Andreopoulos W."/>
            <person name="Pangilinan J."/>
            <person name="LaButti K."/>
            <person name="Riley R."/>
            <person name="Lipzen A."/>
            <person name="Clum A."/>
            <person name="Drula E."/>
            <person name="Henrissat B."/>
            <person name="Kohler A."/>
            <person name="Grigoriev I.V."/>
            <person name="Martin F.M."/>
            <person name="Hacquard S."/>
        </authorList>
    </citation>
    <scope>NUCLEOTIDE SEQUENCE</scope>
    <source>
        <strain evidence="8">MPI-CAGE-AT-0021</strain>
    </source>
</reference>
<evidence type="ECO:0000313" key="8">
    <source>
        <dbReference type="EMBL" id="KAH7111722.1"/>
    </source>
</evidence>
<comment type="cofactor">
    <cofactor evidence="1 5">
        <name>heme</name>
        <dbReference type="ChEBI" id="CHEBI:30413"/>
    </cofactor>
</comment>
<accession>A0A9P9I9C3</accession>
<dbReference type="CDD" id="cd11060">
    <property type="entry name" value="CYP57A1-like"/>
    <property type="match status" value="1"/>
</dbReference>
<gene>
    <name evidence="8" type="ORF">B0J13DRAFT_516161</name>
</gene>
<dbReference type="GO" id="GO:0020037">
    <property type="term" value="F:heme binding"/>
    <property type="evidence" value="ECO:0007669"/>
    <property type="project" value="InterPro"/>
</dbReference>
<organism evidence="8 9">
    <name type="scientific">Dactylonectria estremocensis</name>
    <dbReference type="NCBI Taxonomy" id="1079267"/>
    <lineage>
        <taxon>Eukaryota</taxon>
        <taxon>Fungi</taxon>
        <taxon>Dikarya</taxon>
        <taxon>Ascomycota</taxon>
        <taxon>Pezizomycotina</taxon>
        <taxon>Sordariomycetes</taxon>
        <taxon>Hypocreomycetidae</taxon>
        <taxon>Hypocreales</taxon>
        <taxon>Nectriaceae</taxon>
        <taxon>Dactylonectria</taxon>
    </lineage>
</organism>
<feature type="chain" id="PRO_5040119389" evidence="7">
    <location>
        <begin position="22"/>
        <end position="514"/>
    </location>
</feature>
<evidence type="ECO:0000256" key="3">
    <source>
        <dbReference type="ARBA" id="ARBA00022723"/>
    </source>
</evidence>
<dbReference type="Pfam" id="PF00067">
    <property type="entry name" value="p450"/>
    <property type="match status" value="1"/>
</dbReference>
<dbReference type="SUPFAM" id="SSF48264">
    <property type="entry name" value="Cytochrome P450"/>
    <property type="match status" value="1"/>
</dbReference>
<dbReference type="InterPro" id="IPR002401">
    <property type="entry name" value="Cyt_P450_E_grp-I"/>
</dbReference>
<name>A0A9P9I9C3_9HYPO</name>
<proteinExistence type="inferred from homology"/>
<dbReference type="GO" id="GO:0016705">
    <property type="term" value="F:oxidoreductase activity, acting on paired donors, with incorporation or reduction of molecular oxygen"/>
    <property type="evidence" value="ECO:0007669"/>
    <property type="project" value="InterPro"/>
</dbReference>
<keyword evidence="3 5" id="KW-0479">Metal-binding</keyword>
<keyword evidence="6" id="KW-0560">Oxidoreductase</keyword>
<dbReference type="OrthoDB" id="3934656at2759"/>
<comment type="similarity">
    <text evidence="6">Belongs to the cytochrome P450 family.</text>
</comment>